<dbReference type="InterPro" id="IPR014245">
    <property type="entry name" value="Spore_III_AF"/>
</dbReference>
<keyword evidence="2" id="KW-1133">Transmembrane helix</keyword>
<evidence type="ECO:0000313" key="3">
    <source>
        <dbReference type="EMBL" id="SDW53403.1"/>
    </source>
</evidence>
<dbReference type="STRING" id="1048340.SAMN05444487_10455"/>
<dbReference type="EMBL" id="FNNQ01000004">
    <property type="protein sequence ID" value="SDW53403.1"/>
    <property type="molecule type" value="Genomic_DNA"/>
</dbReference>
<keyword evidence="4" id="KW-1185">Reference proteome</keyword>
<keyword evidence="2" id="KW-0472">Membrane</keyword>
<accession>A0A1H2UB26</accession>
<evidence type="ECO:0000256" key="1">
    <source>
        <dbReference type="SAM" id="MobiDB-lite"/>
    </source>
</evidence>
<dbReference type="NCBIfam" id="TIGR02896">
    <property type="entry name" value="spore_III_AF"/>
    <property type="match status" value="1"/>
</dbReference>
<reference evidence="3 4" key="1">
    <citation type="submission" date="2016-10" db="EMBL/GenBank/DDBJ databases">
        <authorList>
            <person name="de Groot N.N."/>
        </authorList>
    </citation>
    <scope>NUCLEOTIDE SEQUENCE [LARGE SCALE GENOMIC DNA]</scope>
    <source>
        <strain evidence="3 4">DSM 45610</strain>
    </source>
</reference>
<evidence type="ECO:0000256" key="2">
    <source>
        <dbReference type="SAM" id="Phobius"/>
    </source>
</evidence>
<sequence>MIELVADWLKPIIILVILATFMDLLLPHNGMERYVKLVMGLLIIMAILSPILQFLQKDIQLSDLTLDNQIRNQEGASLAMIKQDGRVMEKKQEKLVQKEVEKKMALTIQQNVERRFKLEVTGVTVKTNTKAEKEPSIVKIILHYRKQEKPKKSTQVKQVDEIKPVHIGVSGKEPNQEKPKRSKGTDALSQKIGQYLSETWRLSPDQTKIVPEPEA</sequence>
<dbReference type="Proteomes" id="UP000198534">
    <property type="component" value="Unassembled WGS sequence"/>
</dbReference>
<gene>
    <name evidence="3" type="ORF">SAMN05444487_10455</name>
</gene>
<protein>
    <submittedName>
        <fullName evidence="3">Stage III sporulation protein AF</fullName>
    </submittedName>
</protein>
<feature type="region of interest" description="Disordered" evidence="1">
    <location>
        <begin position="164"/>
        <end position="190"/>
    </location>
</feature>
<evidence type="ECO:0000313" key="4">
    <source>
        <dbReference type="Proteomes" id="UP000198534"/>
    </source>
</evidence>
<proteinExistence type="predicted"/>
<feature type="transmembrane region" description="Helical" evidence="2">
    <location>
        <begin position="34"/>
        <end position="55"/>
    </location>
</feature>
<name>A0A1H2UB26_9BACL</name>
<dbReference type="Pfam" id="PF09581">
    <property type="entry name" value="Spore_III_AF"/>
    <property type="match status" value="1"/>
</dbReference>
<keyword evidence="2" id="KW-0812">Transmembrane</keyword>
<feature type="transmembrane region" description="Helical" evidence="2">
    <location>
        <begin position="12"/>
        <end position="28"/>
    </location>
</feature>
<dbReference type="AlphaFoldDB" id="A0A1H2UB26"/>
<organism evidence="3 4">
    <name type="scientific">Marininema mesophilum</name>
    <dbReference type="NCBI Taxonomy" id="1048340"/>
    <lineage>
        <taxon>Bacteria</taxon>
        <taxon>Bacillati</taxon>
        <taxon>Bacillota</taxon>
        <taxon>Bacilli</taxon>
        <taxon>Bacillales</taxon>
        <taxon>Thermoactinomycetaceae</taxon>
        <taxon>Marininema</taxon>
    </lineage>
</organism>